<feature type="compositionally biased region" description="Polar residues" evidence="1">
    <location>
        <begin position="2042"/>
        <end position="2051"/>
    </location>
</feature>
<comment type="caution">
    <text evidence="2">The sequence shown here is derived from an EMBL/GenBank/DDBJ whole genome shotgun (WGS) entry which is preliminary data.</text>
</comment>
<feature type="compositionally biased region" description="Polar residues" evidence="1">
    <location>
        <begin position="1185"/>
        <end position="1204"/>
    </location>
</feature>
<keyword evidence="3" id="KW-1185">Reference proteome</keyword>
<feature type="compositionally biased region" description="Polar residues" evidence="1">
    <location>
        <begin position="1531"/>
        <end position="1547"/>
    </location>
</feature>
<evidence type="ECO:0000313" key="2">
    <source>
        <dbReference type="EMBL" id="KAK7108657.1"/>
    </source>
</evidence>
<feature type="region of interest" description="Disordered" evidence="1">
    <location>
        <begin position="1076"/>
        <end position="1250"/>
    </location>
</feature>
<feature type="compositionally biased region" description="Polar residues" evidence="1">
    <location>
        <begin position="1752"/>
        <end position="1788"/>
    </location>
</feature>
<feature type="region of interest" description="Disordered" evidence="1">
    <location>
        <begin position="1265"/>
        <end position="1959"/>
    </location>
</feature>
<feature type="compositionally biased region" description="Polar residues" evidence="1">
    <location>
        <begin position="1847"/>
        <end position="1861"/>
    </location>
</feature>
<sequence>MFSRLQSRRSNLQDLGHLSKSCPSVDKPALDRDGTDEESFGGSTASLSDAFSESSEEASPPISRKEQQLARNSLRRAKQREVEQQRNMEENKISMDDYLGKQAQFRLWLQEEQRKQSKELSSPKRKTYFKMFVRLWNKRHLPDKYYESRLSHHWDEEEGVTPTEPISPLDPNGPRFSLLQNSPALDPSIFPHCVDLSSDSLAVGSPATPFSTFGKATPSSSLTPLRISANDCVGTESEKSVMRKRDVFMFGGNKENNTQSLPITATPSDVLRTAKISPRKKMISACTDRSLDRVAVRWSPRGAPKLNIVNAPRCPSPFARHLQASQSEESAKSMPSGPRQVSTLPRFLPQYQRVKDFVPSPTYAEIPGEAGSQVFAFSPGQKISFDKDSIAKQPKPKGYRRRSRSVDEIPMYAVPSRHGAEKLWSEKQTAVTEAKPLSPPPPVPPKRFDPHVEGLGIPFSPVVMDTQALAGSMDDVGDDAAKKSVKKLFKGKLPWFGKKLTSSSRRRSRSCEVLSPLPSSAADVRSKASAQNVQVSQFPLMEMERSPTFGRKFLTRPNKLPDKQANDTQKMKVGQTTKFELMDYTSSPMRPGFGGALARQPSALGAFERVKSIRRRSKSMEMVNSPFLSSFRSKGGVVFGEKVQLGQQRSTQKPADTDKASFSPFMQKLFSVNQQPPEIPHNADKPEDTANRGSMYEEIKSDIRSKLSSMVSKMQNRSSPESDLPPYPDTPMEVDASMELGKLQSSPQRLGQKQQGQIQDLKDEIRTATEEMRSTPYGNAIRAAARRYLPTSQAISSYKEPVSHPSCSQDLGFSAPVPAMHEAKPGSCHVVRSLENAENNCKMPENAAATERATLSSKPDQHHNGETERQPHLQLEPHAVNPQNTAASCLTARDQARQYPEAPSHRTNDLQPNSSTTDSSPESSAATGEKSSMPVEIPSYREPVRPPPSFTEVVFSQPVSTTKQASGVCQPLSAVPPSFADHGESPTWSSPYRVRHPQRRRSRSVGDTVLPVRFGSFREAQQKDQAEATPCTPSRATVIMSFTPSIPVLPAARDGESQALAAPCAEDSKPPALLLQALAPATGNGSASESEHVSEASASVSKGRPQQNLPRETHQVFGEQQSKTVTSEQFPPDKQQAQMTANQSTQGTEKNQQKQQAASNRKAPQPTASCKKPPQVAAKPPVKQTTSEAPESQDSTEKGTSVPSVKSILQKFGGSFRGIRQSSRRRSRSMGDVSAFQDKDENSPAQLVEEAGGFSNVKAFWDRLRGKGGGEERPKVPLQRKPSTLKRLQQQLEKEEEKDVPGKVEAAPPEIDDHPNPFRSAVLPTSPVVAADDSLEEVSTQSVPTDNGGASPALAFKPKSPGLPGSKAEETGSETPVKTSPFVTVRRRSSRKRTVASPCTNATPQFGKPLTESSYSRDERNEKESSNAFSSPTPTTSASCSSSAAKPTPEVVSMMVQKEETTPRAQFVDAEVKASSTKAYTSPEEDASSTTITPEAPLSSPLKKPAKAPPPKPLPKPKIRPPSVRQKPGQAMNNSPQSSPVAASTGVSRARKRRSQEMDQVSIPEKVSAAGKVEHRGPVTRSMSQSQIETQNDCTMAPQANGTQDTDGQKKSTESSETLNNAAKPAKRRSNDAADNEESSPTKRSNDARPLRKLPALPRRQSSEKEVSSPTVQRQASGKTPQNDSPLVKRTSSGKTKQDSPMVKRQSSGKARKDSPMVKRQSSGKESHTSSPAVRRISSGKTQQSPRRRSSGRVSITKSGSIAKSGSITKSSSQRRQGSIVSRENVNVSAGRHRGRVNTPEPAGASGRETPIQNGNNEKSAYPCGPGRQAGAGVREQPKISGPVKRLSSTRAESMAHTASSLVKRFNSLREETKSSKAKRRSGVGGITPKRTSTGGRSAGGTTPKRTSSGRGKSPRDSGRVKRTDSKRRERSAEDDDSQGDTASRTDSFKKQTSQSPTFMKITRRLGAFDEDCSDDSFNVVQDLTGDKKVLLVNKIRATSNSGSDSDNASQQTLPRSGCEKQDRAGKAASSTTCVRDCTPVTDCSMQNRPPVSTEPKSRHHLGNDTEVETDIDMVTVALEPRKEKVQRRKRTIHSTLV</sequence>
<feature type="compositionally biased region" description="Basic and acidic residues" evidence="1">
    <location>
        <begin position="1711"/>
        <end position="1728"/>
    </location>
</feature>
<feature type="region of interest" description="Disordered" evidence="1">
    <location>
        <begin position="320"/>
        <end position="340"/>
    </location>
</feature>
<organism evidence="2 3">
    <name type="scientific">Littorina saxatilis</name>
    <dbReference type="NCBI Taxonomy" id="31220"/>
    <lineage>
        <taxon>Eukaryota</taxon>
        <taxon>Metazoa</taxon>
        <taxon>Spiralia</taxon>
        <taxon>Lophotrochozoa</taxon>
        <taxon>Mollusca</taxon>
        <taxon>Gastropoda</taxon>
        <taxon>Caenogastropoda</taxon>
        <taxon>Littorinimorpha</taxon>
        <taxon>Littorinoidea</taxon>
        <taxon>Littorinidae</taxon>
        <taxon>Littorina</taxon>
    </lineage>
</organism>
<feature type="compositionally biased region" description="Basic and acidic residues" evidence="1">
    <location>
        <begin position="1292"/>
        <end position="1302"/>
    </location>
</feature>
<feature type="compositionally biased region" description="Basic and acidic residues" evidence="1">
    <location>
        <begin position="681"/>
        <end position="698"/>
    </location>
</feature>
<feature type="compositionally biased region" description="Basic and acidic residues" evidence="1">
    <location>
        <begin position="1415"/>
        <end position="1425"/>
    </location>
</feature>
<accession>A0AAN9BNB3</accession>
<feature type="compositionally biased region" description="Pro residues" evidence="1">
    <location>
        <begin position="1507"/>
        <end position="1516"/>
    </location>
</feature>
<feature type="region of interest" description="Disordered" evidence="1">
    <location>
        <begin position="978"/>
        <end position="1004"/>
    </location>
</feature>
<feature type="compositionally biased region" description="Polar residues" evidence="1">
    <location>
        <begin position="1940"/>
        <end position="1958"/>
    </location>
</feature>
<feature type="compositionally biased region" description="Basic and acidic residues" evidence="1">
    <location>
        <begin position="1640"/>
        <end position="1650"/>
    </location>
</feature>
<feature type="compositionally biased region" description="Polar residues" evidence="1">
    <location>
        <begin position="1581"/>
        <end position="1606"/>
    </location>
</feature>
<feature type="region of interest" description="Disordered" evidence="1">
    <location>
        <begin position="849"/>
        <end position="875"/>
    </location>
</feature>
<feature type="compositionally biased region" description="Polar residues" evidence="1">
    <location>
        <begin position="1"/>
        <end position="13"/>
    </location>
</feature>
<feature type="compositionally biased region" description="Basic and acidic residues" evidence="1">
    <location>
        <begin position="1914"/>
        <end position="1932"/>
    </location>
</feature>
<evidence type="ECO:0000256" key="1">
    <source>
        <dbReference type="SAM" id="MobiDB-lite"/>
    </source>
</evidence>
<dbReference type="PANTHER" id="PTHR34117:SF1">
    <property type="entry name" value="STYLE CELL-CYCLE INHIBITOR 1"/>
    <property type="match status" value="1"/>
</dbReference>
<feature type="compositionally biased region" description="Low complexity" evidence="1">
    <location>
        <begin position="914"/>
        <end position="927"/>
    </location>
</feature>
<evidence type="ECO:0000313" key="3">
    <source>
        <dbReference type="Proteomes" id="UP001374579"/>
    </source>
</evidence>
<feature type="compositionally biased region" description="Low complexity" evidence="1">
    <location>
        <begin position="1426"/>
        <end position="1449"/>
    </location>
</feature>
<feature type="compositionally biased region" description="Polar residues" evidence="1">
    <location>
        <begin position="1998"/>
        <end position="2015"/>
    </location>
</feature>
<feature type="compositionally biased region" description="Low complexity" evidence="1">
    <location>
        <begin position="1171"/>
        <end position="1184"/>
    </location>
</feature>
<feature type="compositionally biased region" description="Polar residues" evidence="1">
    <location>
        <begin position="1668"/>
        <end position="1695"/>
    </location>
</feature>
<dbReference type="InterPro" id="IPR044688">
    <property type="entry name" value="SCI-1-like"/>
</dbReference>
<feature type="compositionally biased region" description="Basic residues" evidence="1">
    <location>
        <begin position="1385"/>
        <end position="1394"/>
    </location>
</feature>
<feature type="region of interest" description="Disordered" evidence="1">
    <location>
        <begin position="896"/>
        <end position="944"/>
    </location>
</feature>
<name>A0AAN9BNB3_9CAEN</name>
<feature type="compositionally biased region" description="Basic residues" evidence="1">
    <location>
        <begin position="993"/>
        <end position="1003"/>
    </location>
</feature>
<feature type="compositionally biased region" description="Polar residues" evidence="1">
    <location>
        <begin position="1373"/>
        <end position="1382"/>
    </location>
</feature>
<gene>
    <name evidence="2" type="ORF">V1264_016350</name>
</gene>
<feature type="compositionally biased region" description="Low complexity" evidence="1">
    <location>
        <begin position="43"/>
        <end position="59"/>
    </location>
</feature>
<feature type="compositionally biased region" description="Basic and acidic residues" evidence="1">
    <location>
        <begin position="79"/>
        <end position="93"/>
    </location>
</feature>
<dbReference type="PANTHER" id="PTHR34117">
    <property type="entry name" value="STYLE CELL-CYCLE INHIBITOR 1"/>
    <property type="match status" value="1"/>
</dbReference>
<feature type="compositionally biased region" description="Low complexity" evidence="1">
    <location>
        <begin position="1891"/>
        <end position="1903"/>
    </location>
</feature>
<feature type="region of interest" description="Disordered" evidence="1">
    <location>
        <begin position="1998"/>
        <end position="2068"/>
    </location>
</feature>
<dbReference type="EMBL" id="JBAMIC010000004">
    <property type="protein sequence ID" value="KAK7108657.1"/>
    <property type="molecule type" value="Genomic_DNA"/>
</dbReference>
<dbReference type="Proteomes" id="UP001374579">
    <property type="component" value="Unassembled WGS sequence"/>
</dbReference>
<reference evidence="2 3" key="1">
    <citation type="submission" date="2024-02" db="EMBL/GenBank/DDBJ databases">
        <title>Chromosome-scale genome assembly of the rough periwinkle Littorina saxatilis.</title>
        <authorList>
            <person name="De Jode A."/>
            <person name="Faria R."/>
            <person name="Formenti G."/>
            <person name="Sims Y."/>
            <person name="Smith T.P."/>
            <person name="Tracey A."/>
            <person name="Wood J.M.D."/>
            <person name="Zagrodzka Z.B."/>
            <person name="Johannesson K."/>
            <person name="Butlin R.K."/>
            <person name="Leder E.H."/>
        </authorList>
    </citation>
    <scope>NUCLEOTIDE SEQUENCE [LARGE SCALE GENOMIC DNA]</scope>
    <source>
        <strain evidence="2">Snail1</strain>
        <tissue evidence="2">Muscle</tissue>
    </source>
</reference>
<feature type="region of interest" description="Disordered" evidence="1">
    <location>
        <begin position="674"/>
        <end position="698"/>
    </location>
</feature>
<feature type="region of interest" description="Disordered" evidence="1">
    <location>
        <begin position="1"/>
        <end position="93"/>
    </location>
</feature>
<protein>
    <submittedName>
        <fullName evidence="2">Uncharacterized protein</fullName>
    </submittedName>
</protein>
<feature type="compositionally biased region" description="Polar residues" evidence="1">
    <location>
        <begin position="1118"/>
        <end position="1159"/>
    </location>
</feature>
<feature type="compositionally biased region" description="Basic and acidic residues" evidence="1">
    <location>
        <begin position="1265"/>
        <end position="1275"/>
    </location>
</feature>
<proteinExistence type="predicted"/>
<feature type="compositionally biased region" description="Basic and acidic residues" evidence="1">
    <location>
        <begin position="859"/>
        <end position="871"/>
    </location>
</feature>